<keyword evidence="3" id="KW-1185">Reference proteome</keyword>
<evidence type="ECO:0000256" key="1">
    <source>
        <dbReference type="SAM" id="SignalP"/>
    </source>
</evidence>
<dbReference type="EMBL" id="CCBB010000003">
    <property type="protein sequence ID" value="CDO09292.1"/>
    <property type="molecule type" value="Genomic_DNA"/>
</dbReference>
<evidence type="ECO:0000313" key="3">
    <source>
        <dbReference type="Proteomes" id="UP000028870"/>
    </source>
</evidence>
<protein>
    <recommendedName>
        <fullName evidence="4">Lumazine-binding domain protein</fullName>
    </recommendedName>
</protein>
<name>W9B2D6_MYCCO</name>
<feature type="signal peptide" evidence="1">
    <location>
        <begin position="1"/>
        <end position="19"/>
    </location>
</feature>
<reference evidence="2" key="1">
    <citation type="submission" date="2014-03" db="EMBL/GenBank/DDBJ databases">
        <title>Draft Genome Sequence of Mycobacterium cosmeticum DSM 44829.</title>
        <authorList>
            <person name="Croce O."/>
            <person name="Robert C."/>
            <person name="Raoult D."/>
            <person name="Drancourt M."/>
        </authorList>
    </citation>
    <scope>NUCLEOTIDE SEQUENCE [LARGE SCALE GENOMIC DNA]</scope>
    <source>
        <strain evidence="2">DSM 44829</strain>
    </source>
</reference>
<feature type="chain" id="PRO_5038497456" description="Lumazine-binding domain protein" evidence="1">
    <location>
        <begin position="20"/>
        <end position="136"/>
    </location>
</feature>
<dbReference type="Proteomes" id="UP000028870">
    <property type="component" value="Unassembled WGS sequence"/>
</dbReference>
<dbReference type="STRING" id="258533.BN977_04113"/>
<dbReference type="eggNOG" id="ENOG5031VXX">
    <property type="taxonomic scope" value="Bacteria"/>
</dbReference>
<accession>W9B2D6</accession>
<comment type="caution">
    <text evidence="2">The sequence shown here is derived from an EMBL/GenBank/DDBJ whole genome shotgun (WGS) entry which is preliminary data.</text>
</comment>
<reference evidence="2" key="2">
    <citation type="submission" date="2014-03" db="EMBL/GenBank/DDBJ databases">
        <authorList>
            <person name="Urmite Genomes"/>
        </authorList>
    </citation>
    <scope>NUCLEOTIDE SEQUENCE</scope>
    <source>
        <strain evidence="2">DSM 44829</strain>
    </source>
</reference>
<sequence length="136" mass="14934">MRVAPVLASAVLCSAIALAGCTRETPGAAVPPPGLTALPRSDEDRIADLVDRFEQAWNDREFGQMRELMCAEMRGQREFGEDSLREARSGSGRLDLEITDLEIGDGSATAVIENHGEDPDDIAFEYEGGEWKWCEF</sequence>
<dbReference type="AlphaFoldDB" id="W9B2D6"/>
<proteinExistence type="predicted"/>
<dbReference type="PROSITE" id="PS51257">
    <property type="entry name" value="PROKAR_LIPOPROTEIN"/>
    <property type="match status" value="1"/>
</dbReference>
<dbReference type="OrthoDB" id="4736422at2"/>
<keyword evidence="1" id="KW-0732">Signal</keyword>
<evidence type="ECO:0008006" key="4">
    <source>
        <dbReference type="Google" id="ProtNLM"/>
    </source>
</evidence>
<dbReference type="SUPFAM" id="SSF54427">
    <property type="entry name" value="NTF2-like"/>
    <property type="match status" value="1"/>
</dbReference>
<gene>
    <name evidence="2" type="ORF">BN977_04113</name>
</gene>
<dbReference type="InterPro" id="IPR032710">
    <property type="entry name" value="NTF2-like_dom_sf"/>
</dbReference>
<organism evidence="2 3">
    <name type="scientific">Mycolicibacterium cosmeticum</name>
    <dbReference type="NCBI Taxonomy" id="258533"/>
    <lineage>
        <taxon>Bacteria</taxon>
        <taxon>Bacillati</taxon>
        <taxon>Actinomycetota</taxon>
        <taxon>Actinomycetes</taxon>
        <taxon>Mycobacteriales</taxon>
        <taxon>Mycobacteriaceae</taxon>
        <taxon>Mycolicibacterium</taxon>
    </lineage>
</organism>
<dbReference type="RefSeq" id="WP_036400982.1">
    <property type="nucleotide sequence ID" value="NZ_CCBB010000003.1"/>
</dbReference>
<evidence type="ECO:0000313" key="2">
    <source>
        <dbReference type="EMBL" id="CDO09292.1"/>
    </source>
</evidence>